<dbReference type="SUPFAM" id="SSF47819">
    <property type="entry name" value="HRDC-like"/>
    <property type="match status" value="1"/>
</dbReference>
<dbReference type="PANTHER" id="PTHR15561">
    <property type="entry name" value="CALCITONIN GENE-RELATED PEPTIDE-RECEPTOR COMPONENT PROTEIN"/>
    <property type="match status" value="1"/>
</dbReference>
<comment type="function">
    <text evidence="7">Accessory protein for the calcitonin gene-related peptide (CGRP) receptor. It modulates CGRP responsiveness in a variety of tissues.</text>
</comment>
<protein>
    <recommendedName>
        <fullName evidence="3">DNA-directed RNA polymerase III subunit RPC9</fullName>
    </recommendedName>
</protein>
<evidence type="ECO:0000313" key="11">
    <source>
        <dbReference type="EMBL" id="MBY13248.1"/>
    </source>
</evidence>
<evidence type="ECO:0000256" key="5">
    <source>
        <dbReference type="ARBA" id="ARBA00023163"/>
    </source>
</evidence>
<evidence type="ECO:0000256" key="1">
    <source>
        <dbReference type="ARBA" id="ARBA00004123"/>
    </source>
</evidence>
<organism evidence="11">
    <name type="scientific">Schizaphis graminum</name>
    <name type="common">Green bug aphid</name>
    <dbReference type="NCBI Taxonomy" id="13262"/>
    <lineage>
        <taxon>Eukaryota</taxon>
        <taxon>Metazoa</taxon>
        <taxon>Ecdysozoa</taxon>
        <taxon>Arthropoda</taxon>
        <taxon>Hexapoda</taxon>
        <taxon>Insecta</taxon>
        <taxon>Pterygota</taxon>
        <taxon>Neoptera</taxon>
        <taxon>Paraneoptera</taxon>
        <taxon>Hemiptera</taxon>
        <taxon>Sternorrhyncha</taxon>
        <taxon>Aphidomorpha</taxon>
        <taxon>Aphidoidea</taxon>
        <taxon>Aphididae</taxon>
        <taxon>Aphidini</taxon>
        <taxon>Schizaphis</taxon>
    </lineage>
</organism>
<comment type="subcellular location">
    <subcellularLocation>
        <location evidence="1">Nucleus</location>
    </subcellularLocation>
</comment>
<dbReference type="SMART" id="SM00657">
    <property type="entry name" value="RPOL4c"/>
    <property type="match status" value="1"/>
</dbReference>
<evidence type="ECO:0000256" key="9">
    <source>
        <dbReference type="ARBA" id="ARBA00045808"/>
    </source>
</evidence>
<comment type="subunit">
    <text evidence="8">Component of the RNA polymerase III complex consisting of 17 subunits: a ten-subunit horseshoe-shaped catalytic core composed of POLR3A/RPC1, POLR3B/RPC2, POLR1C/RPAC1, POLR1D/RPAC2, POLR3K/RPC10, POLR2E/RPABC1, POLR2F/RPABC2, POLR2H/RPABC3, POLR2K/RPABC4 and POLR2L/RPABC5; a mobile stalk composed of two subunits POLR3H/RPC8 and CRCP/RPC9, protruding from the core and functioning primarily in transcription initiation; and additional subunits homologous to general transcription factors of the RNA polymerase II machinery, POLR3C/RPC3-POLR3F/RPC6-POLR3G/RPC7 heterotrimer required for transcription initiation and POLR3D/RPC4-POLR3E/RPC5 heterodimer involved in both transcription initiation and termination.</text>
</comment>
<gene>
    <name evidence="11" type="primary">CRCP</name>
    <name evidence="11" type="ORF">g.30708</name>
</gene>
<accession>A0A2S2N839</accession>
<comment type="similarity">
    <text evidence="2">Belongs to the eukaryotic RPC9 RNA polymerase subunit family.</text>
</comment>
<evidence type="ECO:0000259" key="10">
    <source>
        <dbReference type="SMART" id="SM00657"/>
    </source>
</evidence>
<evidence type="ECO:0000256" key="4">
    <source>
        <dbReference type="ARBA" id="ARBA00022478"/>
    </source>
</evidence>
<dbReference type="Gene3D" id="1.20.1250.40">
    <property type="match status" value="1"/>
</dbReference>
<dbReference type="Pfam" id="PF03874">
    <property type="entry name" value="RNA_pol_Rpb4"/>
    <property type="match status" value="1"/>
</dbReference>
<dbReference type="GO" id="GO:0000166">
    <property type="term" value="F:nucleotide binding"/>
    <property type="evidence" value="ECO:0007669"/>
    <property type="project" value="InterPro"/>
</dbReference>
<dbReference type="PANTHER" id="PTHR15561:SF0">
    <property type="entry name" value="DNA-DIRECTED RNA POLYMERASE III SUBUNIT RPC9"/>
    <property type="match status" value="1"/>
</dbReference>
<keyword evidence="6" id="KW-0539">Nucleus</keyword>
<evidence type="ECO:0000256" key="3">
    <source>
        <dbReference type="ARBA" id="ARBA00016672"/>
    </source>
</evidence>
<dbReference type="InterPro" id="IPR010997">
    <property type="entry name" value="HRDC-like_sf"/>
</dbReference>
<comment type="function">
    <text evidence="9">DNA-dependent RNA polymerase catalyzes the transcription of DNA into RNA using the four ribonucleoside triphosphates as substrates. Specific peripheric component of RNA polymerase III (Pol III) which synthesizes small non-coding RNAs including 5S rRNA, snRNAs, tRNAs and miRNAs from at least 500 distinct genomic loci. With POLR3H/RPC8 forms a mobile stalk that protrudes from Pol III core and functions primarily in transcription initiation. Pol III plays a key role in sensing and limiting infection by intracellular bacteria and DNA viruses. Acts as nuclear and cytosolic DNA sensor involved in innate immune response. Can sense non-self dsDNA that serves as template for transcription into dsRNA. The non-self RNA polymerase III transcripts, such as Epstein-Barr virus-encoded RNAs (EBERs) induce type I interferon and NF-kappa-B through the RIG-I pathway.</text>
</comment>
<dbReference type="GO" id="GO:0005666">
    <property type="term" value="C:RNA polymerase III complex"/>
    <property type="evidence" value="ECO:0007669"/>
    <property type="project" value="InterPro"/>
</dbReference>
<evidence type="ECO:0000256" key="2">
    <source>
        <dbReference type="ARBA" id="ARBA00006898"/>
    </source>
</evidence>
<evidence type="ECO:0000256" key="7">
    <source>
        <dbReference type="ARBA" id="ARBA00043924"/>
    </source>
</evidence>
<keyword evidence="5" id="KW-0804">Transcription</keyword>
<dbReference type="InterPro" id="IPR006590">
    <property type="entry name" value="RNA_pol_Rpb4/RPC9_core"/>
</dbReference>
<dbReference type="EMBL" id="GGMR01000629">
    <property type="protein sequence ID" value="MBY13248.1"/>
    <property type="molecule type" value="Transcribed_RNA"/>
</dbReference>
<dbReference type="InterPro" id="IPR005574">
    <property type="entry name" value="Rpb4/RPC9"/>
</dbReference>
<dbReference type="InterPro" id="IPR038846">
    <property type="entry name" value="RPC9"/>
</dbReference>
<evidence type="ECO:0000256" key="6">
    <source>
        <dbReference type="ARBA" id="ARBA00023242"/>
    </source>
</evidence>
<dbReference type="AlphaFoldDB" id="A0A2S2N839"/>
<name>A0A2S2N839_SCHGA</name>
<feature type="domain" description="RNA polymerase Rpb4/RPC9 core" evidence="10">
    <location>
        <begin position="1"/>
        <end position="119"/>
    </location>
</feature>
<proteinExistence type="inferred from homology"/>
<dbReference type="InterPro" id="IPR038324">
    <property type="entry name" value="Rpb4/RPC9_sf"/>
</dbReference>
<dbReference type="GO" id="GO:0006384">
    <property type="term" value="P:transcription initiation at RNA polymerase III promoter"/>
    <property type="evidence" value="ECO:0007669"/>
    <property type="project" value="InterPro"/>
</dbReference>
<keyword evidence="4 11" id="KW-0240">DNA-directed RNA polymerase</keyword>
<reference evidence="11" key="1">
    <citation type="submission" date="2018-04" db="EMBL/GenBank/DDBJ databases">
        <title>Transcriptome of Schizaphis graminum biotype I.</title>
        <authorList>
            <person name="Scully E.D."/>
            <person name="Geib S.M."/>
            <person name="Palmer N.A."/>
            <person name="Koch K."/>
            <person name="Bradshaw J."/>
            <person name="Heng-Moss T."/>
            <person name="Sarath G."/>
        </authorList>
    </citation>
    <scope>NUCLEOTIDE SEQUENCE</scope>
</reference>
<evidence type="ECO:0000256" key="8">
    <source>
        <dbReference type="ARBA" id="ARBA00044007"/>
    </source>
</evidence>
<sequence length="143" mass="16761">MEVKNPQVAVLSNNEVFEILKKTQEIIKRIGGMNHSTILYEVNKYLEQRPCAEQNATKIRKFLKELKDMPINLTKKEKLMLVNDPPDSVLQLSLGIKDFYERLSEPETEMLLYAAKKFSGQFEIITKQERVEEEEEEEEIINE</sequence>